<feature type="transmembrane region" description="Helical" evidence="2">
    <location>
        <begin position="14"/>
        <end position="35"/>
    </location>
</feature>
<name>A0A8H5FKI7_9AGAR</name>
<sequence>MAGSVPAVGAGPVVIAYLLAILSFGMLVAQTYLYFSAFPNDRNWIKTLVYSLFALCTLQAIFSIHDMSIYFGSEYGNVEVFMKIMLGGYTLPIVTGIVSCAVQVFYAYQIYVISRSKIWAGLIVTLALVQMGASCFETAIDIRVKSFKTLRREGYIVASVWLVGSALCDLIIAVLMTIYLLRADSGHSMLGSTSSPLRRLKSLIVQTGTASAAFGITGCILFLTRSDTSFQIPIKPLGNIYVSSLLVILNNRMRIVGSQLEIRPEDLSLHIEMSHAVAHAHTHIGFGGGGGGDFNVHPHAHTQSLSLASRMEGISGSISRPSSVVRSSLSRGRSHGPTTGRTGTGTAVGAGVGARAGSVRSSRDREVFTITTITTPRLSPSNTSRDDLDLESQCHRDWTTKCSCTSISSPTQKYQGRGKDIRRCLETQAHRGTAARPLKALETPQTSGGLKLVSLATAANVSS</sequence>
<reference evidence="4 5" key="1">
    <citation type="journal article" date="2020" name="ISME J.">
        <title>Uncovering the hidden diversity of litter-decomposition mechanisms in mushroom-forming fungi.</title>
        <authorList>
            <person name="Floudas D."/>
            <person name="Bentzer J."/>
            <person name="Ahren D."/>
            <person name="Johansson T."/>
            <person name="Persson P."/>
            <person name="Tunlid A."/>
        </authorList>
    </citation>
    <scope>NUCLEOTIDE SEQUENCE [LARGE SCALE GENOMIC DNA]</scope>
    <source>
        <strain evidence="4 5">CBS 291.85</strain>
    </source>
</reference>
<evidence type="ECO:0000256" key="2">
    <source>
        <dbReference type="SAM" id="Phobius"/>
    </source>
</evidence>
<dbReference type="EMBL" id="JAACJM010000177">
    <property type="protein sequence ID" value="KAF5340184.1"/>
    <property type="molecule type" value="Genomic_DNA"/>
</dbReference>
<keyword evidence="2" id="KW-1133">Transmembrane helix</keyword>
<dbReference type="Proteomes" id="UP000559256">
    <property type="component" value="Unassembled WGS sequence"/>
</dbReference>
<dbReference type="Pfam" id="PF20152">
    <property type="entry name" value="DUF6534"/>
    <property type="match status" value="1"/>
</dbReference>
<feature type="region of interest" description="Disordered" evidence="1">
    <location>
        <begin position="317"/>
        <end position="363"/>
    </location>
</feature>
<organism evidence="4 5">
    <name type="scientific">Tetrapyrgos nigripes</name>
    <dbReference type="NCBI Taxonomy" id="182062"/>
    <lineage>
        <taxon>Eukaryota</taxon>
        <taxon>Fungi</taxon>
        <taxon>Dikarya</taxon>
        <taxon>Basidiomycota</taxon>
        <taxon>Agaricomycotina</taxon>
        <taxon>Agaricomycetes</taxon>
        <taxon>Agaricomycetidae</taxon>
        <taxon>Agaricales</taxon>
        <taxon>Marasmiineae</taxon>
        <taxon>Marasmiaceae</taxon>
        <taxon>Tetrapyrgos</taxon>
    </lineage>
</organism>
<feature type="compositionally biased region" description="Gly residues" evidence="1">
    <location>
        <begin position="342"/>
        <end position="354"/>
    </location>
</feature>
<proteinExistence type="predicted"/>
<evidence type="ECO:0000259" key="3">
    <source>
        <dbReference type="Pfam" id="PF20152"/>
    </source>
</evidence>
<evidence type="ECO:0000256" key="1">
    <source>
        <dbReference type="SAM" id="MobiDB-lite"/>
    </source>
</evidence>
<dbReference type="OrthoDB" id="3223377at2759"/>
<dbReference type="PANTHER" id="PTHR40465:SF1">
    <property type="entry name" value="DUF6534 DOMAIN-CONTAINING PROTEIN"/>
    <property type="match status" value="1"/>
</dbReference>
<feature type="compositionally biased region" description="Low complexity" evidence="1">
    <location>
        <begin position="317"/>
        <end position="341"/>
    </location>
</feature>
<comment type="caution">
    <text evidence="4">The sequence shown here is derived from an EMBL/GenBank/DDBJ whole genome shotgun (WGS) entry which is preliminary data.</text>
</comment>
<feature type="domain" description="DUF6534" evidence="3">
    <location>
        <begin position="165"/>
        <end position="253"/>
    </location>
</feature>
<dbReference type="AlphaFoldDB" id="A0A8H5FKI7"/>
<keyword evidence="2" id="KW-0472">Membrane</keyword>
<protein>
    <recommendedName>
        <fullName evidence="3">DUF6534 domain-containing protein</fullName>
    </recommendedName>
</protein>
<dbReference type="InterPro" id="IPR045339">
    <property type="entry name" value="DUF6534"/>
</dbReference>
<evidence type="ECO:0000313" key="4">
    <source>
        <dbReference type="EMBL" id="KAF5340184.1"/>
    </source>
</evidence>
<keyword evidence="2" id="KW-0812">Transmembrane</keyword>
<feature type="transmembrane region" description="Helical" evidence="2">
    <location>
        <begin position="118"/>
        <end position="140"/>
    </location>
</feature>
<gene>
    <name evidence="4" type="ORF">D9758_014984</name>
</gene>
<feature type="transmembrane region" description="Helical" evidence="2">
    <location>
        <begin position="84"/>
        <end position="106"/>
    </location>
</feature>
<feature type="transmembrane region" description="Helical" evidence="2">
    <location>
        <begin position="47"/>
        <end position="64"/>
    </location>
</feature>
<feature type="transmembrane region" description="Helical" evidence="2">
    <location>
        <begin position="160"/>
        <end position="181"/>
    </location>
</feature>
<accession>A0A8H5FKI7</accession>
<keyword evidence="5" id="KW-1185">Reference proteome</keyword>
<evidence type="ECO:0000313" key="5">
    <source>
        <dbReference type="Proteomes" id="UP000559256"/>
    </source>
</evidence>
<feature type="transmembrane region" description="Helical" evidence="2">
    <location>
        <begin position="202"/>
        <end position="224"/>
    </location>
</feature>
<dbReference type="PANTHER" id="PTHR40465">
    <property type="entry name" value="CHROMOSOME 1, WHOLE GENOME SHOTGUN SEQUENCE"/>
    <property type="match status" value="1"/>
</dbReference>